<accession>A0ABW5YE52</accession>
<keyword evidence="1" id="KW-0732">Signal</keyword>
<evidence type="ECO:0000313" key="2">
    <source>
        <dbReference type="EMBL" id="MFD2873546.1"/>
    </source>
</evidence>
<protein>
    <recommendedName>
        <fullName evidence="4">Lipoprotein</fullName>
    </recommendedName>
</protein>
<feature type="chain" id="PRO_5045537354" description="Lipoprotein" evidence="1">
    <location>
        <begin position="19"/>
        <end position="259"/>
    </location>
</feature>
<evidence type="ECO:0000313" key="3">
    <source>
        <dbReference type="Proteomes" id="UP001597557"/>
    </source>
</evidence>
<name>A0ABW5YE52_9SPHI</name>
<dbReference type="PROSITE" id="PS51257">
    <property type="entry name" value="PROKAR_LIPOPROTEIN"/>
    <property type="match status" value="1"/>
</dbReference>
<evidence type="ECO:0008006" key="4">
    <source>
        <dbReference type="Google" id="ProtNLM"/>
    </source>
</evidence>
<evidence type="ECO:0000256" key="1">
    <source>
        <dbReference type="SAM" id="SignalP"/>
    </source>
</evidence>
<comment type="caution">
    <text evidence="2">The sequence shown here is derived from an EMBL/GenBank/DDBJ whole genome shotgun (WGS) entry which is preliminary data.</text>
</comment>
<keyword evidence="3" id="KW-1185">Reference proteome</keyword>
<organism evidence="2 3">
    <name type="scientific">Mucilaginibacter ximonensis</name>
    <dbReference type="NCBI Taxonomy" id="538021"/>
    <lineage>
        <taxon>Bacteria</taxon>
        <taxon>Pseudomonadati</taxon>
        <taxon>Bacteroidota</taxon>
        <taxon>Sphingobacteriia</taxon>
        <taxon>Sphingobacteriales</taxon>
        <taxon>Sphingobacteriaceae</taxon>
        <taxon>Mucilaginibacter</taxon>
    </lineage>
</organism>
<sequence>MKALKFIFIVPVAIVAFAVSCKKDNGAQNNTAKVSTDVAADMAASAVSANSFGFVSIADNISSNAQITSSASGQATNSVTTNTAHQACGTTIADSLNFTGNSNSVTFSAFYKFTRTLNCNNNNPDNVVTTAVFRGSYDGPRISSTDAGTANVTIGGLSSSATSFTINGGYDRKGSFTSKVGNKASGSSEVNISINNVILTKPLRSITGGTAAITISGTTASGSFSFTGNLVFNGNNQATLTVGTSVYIINTLTGAYTKK</sequence>
<proteinExistence type="predicted"/>
<dbReference type="Proteomes" id="UP001597557">
    <property type="component" value="Unassembled WGS sequence"/>
</dbReference>
<reference evidence="3" key="1">
    <citation type="journal article" date="2019" name="Int. J. Syst. Evol. Microbiol.">
        <title>The Global Catalogue of Microorganisms (GCM) 10K type strain sequencing project: providing services to taxonomists for standard genome sequencing and annotation.</title>
        <authorList>
            <consortium name="The Broad Institute Genomics Platform"/>
            <consortium name="The Broad Institute Genome Sequencing Center for Infectious Disease"/>
            <person name="Wu L."/>
            <person name="Ma J."/>
        </authorList>
    </citation>
    <scope>NUCLEOTIDE SEQUENCE [LARGE SCALE GENOMIC DNA]</scope>
    <source>
        <strain evidence="3">KCTC 22437</strain>
    </source>
</reference>
<dbReference type="RefSeq" id="WP_377186493.1">
    <property type="nucleotide sequence ID" value="NZ_JBHUPD010000002.1"/>
</dbReference>
<gene>
    <name evidence="2" type="ORF">ACFS5N_13760</name>
</gene>
<dbReference type="EMBL" id="JBHUPD010000002">
    <property type="protein sequence ID" value="MFD2873546.1"/>
    <property type="molecule type" value="Genomic_DNA"/>
</dbReference>
<feature type="signal peptide" evidence="1">
    <location>
        <begin position="1"/>
        <end position="18"/>
    </location>
</feature>